<accession>A0A2L2LH94</accession>
<dbReference type="Proteomes" id="UP000237717">
    <property type="component" value="Chromosome II"/>
</dbReference>
<proteinExistence type="predicted"/>
<name>A0A2L2LH94_AGRTU</name>
<dbReference type="AlphaFoldDB" id="A0A2L2LH94"/>
<protein>
    <submittedName>
        <fullName evidence="1">Uncharacterized protein</fullName>
    </submittedName>
</protein>
<reference evidence="1 2" key="1">
    <citation type="submission" date="2018-02" db="EMBL/GenBank/DDBJ databases">
        <title>Complete genome sequence of Agrobacterium tumefaciens 1D1609.</title>
        <authorList>
            <person name="Cho S.-T."/>
            <person name="Haryono M."/>
            <person name="Chang H.-H."/>
            <person name="Santos M.N."/>
            <person name="Lai E.-M."/>
            <person name="Kuo C.-H."/>
        </authorList>
    </citation>
    <scope>NUCLEOTIDE SEQUENCE [LARGE SCALE GENOMIC DNA]</scope>
    <source>
        <strain evidence="1 2">1D1609</strain>
    </source>
</reference>
<evidence type="ECO:0000313" key="2">
    <source>
        <dbReference type="Proteomes" id="UP000237717"/>
    </source>
</evidence>
<gene>
    <name evidence="1" type="ORF">At1D1609_36520</name>
</gene>
<sequence length="82" mass="9016">MSINSGHARYFLRPTPATVSPLERAILQLEKMIDSQRLSALPAPFGLHKAKRILERCHQGKSQLGVDNSIGSIGFDDGRKST</sequence>
<dbReference type="EMBL" id="CP026925">
    <property type="protein sequence ID" value="AVH43705.1"/>
    <property type="molecule type" value="Genomic_DNA"/>
</dbReference>
<evidence type="ECO:0000313" key="1">
    <source>
        <dbReference type="EMBL" id="AVH43705.1"/>
    </source>
</evidence>
<organism evidence="1 2">
    <name type="scientific">Agrobacterium tumefaciens</name>
    <dbReference type="NCBI Taxonomy" id="358"/>
    <lineage>
        <taxon>Bacteria</taxon>
        <taxon>Pseudomonadati</taxon>
        <taxon>Pseudomonadota</taxon>
        <taxon>Alphaproteobacteria</taxon>
        <taxon>Hyphomicrobiales</taxon>
        <taxon>Rhizobiaceae</taxon>
        <taxon>Rhizobium/Agrobacterium group</taxon>
        <taxon>Agrobacterium</taxon>
        <taxon>Agrobacterium tumefaciens complex</taxon>
    </lineage>
</organism>